<keyword evidence="2" id="KW-1185">Reference proteome</keyword>
<proteinExistence type="predicted"/>
<dbReference type="EMBL" id="JALJOT010000002">
    <property type="protein sequence ID" value="KAK9917188.1"/>
    <property type="molecule type" value="Genomic_DNA"/>
</dbReference>
<name>A0ABR2YZ44_9CHLO</name>
<gene>
    <name evidence="1" type="ORF">WJX75_001676</name>
</gene>
<comment type="caution">
    <text evidence="1">The sequence shown here is derived from an EMBL/GenBank/DDBJ whole genome shotgun (WGS) entry which is preliminary data.</text>
</comment>
<reference evidence="1 2" key="1">
    <citation type="journal article" date="2024" name="Nat. Commun.">
        <title>Phylogenomics reveals the evolutionary origins of lichenization in chlorophyte algae.</title>
        <authorList>
            <person name="Puginier C."/>
            <person name="Libourel C."/>
            <person name="Otte J."/>
            <person name="Skaloud P."/>
            <person name="Haon M."/>
            <person name="Grisel S."/>
            <person name="Petersen M."/>
            <person name="Berrin J.G."/>
            <person name="Delaux P.M."/>
            <person name="Dal Grande F."/>
            <person name="Keller J."/>
        </authorList>
    </citation>
    <scope>NUCLEOTIDE SEQUENCE [LARGE SCALE GENOMIC DNA]</scope>
    <source>
        <strain evidence="1 2">SAG 216-7</strain>
    </source>
</reference>
<evidence type="ECO:0000313" key="1">
    <source>
        <dbReference type="EMBL" id="KAK9917188.1"/>
    </source>
</evidence>
<evidence type="ECO:0000313" key="2">
    <source>
        <dbReference type="Proteomes" id="UP001491310"/>
    </source>
</evidence>
<accession>A0ABR2YZ44</accession>
<sequence>MQQYQGGSTAGQWRACLRHIGLNAGGHLCGLAGNGIGHSLSHPGHEDVMDLDDLCSVPNAPLHRGTSPR</sequence>
<dbReference type="Proteomes" id="UP001491310">
    <property type="component" value="Unassembled WGS sequence"/>
</dbReference>
<organism evidence="1 2">
    <name type="scientific">Coccomyxa subellipsoidea</name>
    <dbReference type="NCBI Taxonomy" id="248742"/>
    <lineage>
        <taxon>Eukaryota</taxon>
        <taxon>Viridiplantae</taxon>
        <taxon>Chlorophyta</taxon>
        <taxon>core chlorophytes</taxon>
        <taxon>Trebouxiophyceae</taxon>
        <taxon>Trebouxiophyceae incertae sedis</taxon>
        <taxon>Coccomyxaceae</taxon>
        <taxon>Coccomyxa</taxon>
    </lineage>
</organism>
<protein>
    <submittedName>
        <fullName evidence="1">Uncharacterized protein</fullName>
    </submittedName>
</protein>